<protein>
    <submittedName>
        <fullName evidence="2">Uncharacterized protein</fullName>
    </submittedName>
</protein>
<keyword evidence="1" id="KW-0812">Transmembrane</keyword>
<keyword evidence="1" id="KW-0472">Membrane</keyword>
<dbReference type="EMBL" id="CACRUK010000008">
    <property type="protein sequence ID" value="VYT76673.1"/>
    <property type="molecule type" value="Genomic_DNA"/>
</dbReference>
<sequence length="35" mass="3918">MKEFLEEYGSIIVISIIGYAVMSGLWKILIQVSSV</sequence>
<accession>A0A6N2ZDI9</accession>
<name>A0A6N2ZDI9_MEDGN</name>
<evidence type="ECO:0000256" key="1">
    <source>
        <dbReference type="SAM" id="Phobius"/>
    </source>
</evidence>
<keyword evidence="1" id="KW-1133">Transmembrane helix</keyword>
<feature type="transmembrane region" description="Helical" evidence="1">
    <location>
        <begin position="12"/>
        <end position="30"/>
    </location>
</feature>
<proteinExistence type="predicted"/>
<dbReference type="EMBL" id="CACRUU010000029">
    <property type="protein sequence ID" value="VYT84219.1"/>
    <property type="molecule type" value="Genomic_DNA"/>
</dbReference>
<gene>
    <name evidence="2" type="ORF">RGLFYP19_00648</name>
    <name evidence="3" type="ORF">RGLFYP36_03336</name>
</gene>
<evidence type="ECO:0000313" key="3">
    <source>
        <dbReference type="EMBL" id="VYT84219.1"/>
    </source>
</evidence>
<organism evidence="2">
    <name type="scientific">Mediterraneibacter gnavus</name>
    <name type="common">Ruminococcus gnavus</name>
    <dbReference type="NCBI Taxonomy" id="33038"/>
    <lineage>
        <taxon>Bacteria</taxon>
        <taxon>Bacillati</taxon>
        <taxon>Bacillota</taxon>
        <taxon>Clostridia</taxon>
        <taxon>Lachnospirales</taxon>
        <taxon>Lachnospiraceae</taxon>
        <taxon>Mediterraneibacter</taxon>
    </lineage>
</organism>
<reference evidence="2" key="1">
    <citation type="submission" date="2019-11" db="EMBL/GenBank/DDBJ databases">
        <authorList>
            <person name="Feng L."/>
        </authorList>
    </citation>
    <scope>NUCLEOTIDE SEQUENCE</scope>
    <source>
        <strain evidence="2">RgnavusLFYP19</strain>
        <strain evidence="3">RgnavusLFYP36</strain>
    </source>
</reference>
<dbReference type="AlphaFoldDB" id="A0A6N2ZDI9"/>
<evidence type="ECO:0000313" key="2">
    <source>
        <dbReference type="EMBL" id="VYT76673.1"/>
    </source>
</evidence>